<reference evidence="1 2" key="1">
    <citation type="journal article" date="2012" name="New Phytol.">
        <title>Insight into trade-off between wood decay and parasitism from the genome of a fungal forest pathogen.</title>
        <authorList>
            <person name="Olson A."/>
            <person name="Aerts A."/>
            <person name="Asiegbu F."/>
            <person name="Belbahri L."/>
            <person name="Bouzid O."/>
            <person name="Broberg A."/>
            <person name="Canback B."/>
            <person name="Coutinho P.M."/>
            <person name="Cullen D."/>
            <person name="Dalman K."/>
            <person name="Deflorio G."/>
            <person name="van Diepen L.T."/>
            <person name="Dunand C."/>
            <person name="Duplessis S."/>
            <person name="Durling M."/>
            <person name="Gonthier P."/>
            <person name="Grimwood J."/>
            <person name="Fossdal C.G."/>
            <person name="Hansson D."/>
            <person name="Henrissat B."/>
            <person name="Hietala A."/>
            <person name="Himmelstrand K."/>
            <person name="Hoffmeister D."/>
            <person name="Hogberg N."/>
            <person name="James T.Y."/>
            <person name="Karlsson M."/>
            <person name="Kohler A."/>
            <person name="Kues U."/>
            <person name="Lee Y.H."/>
            <person name="Lin Y.C."/>
            <person name="Lind M."/>
            <person name="Lindquist E."/>
            <person name="Lombard V."/>
            <person name="Lucas S."/>
            <person name="Lunden K."/>
            <person name="Morin E."/>
            <person name="Murat C."/>
            <person name="Park J."/>
            <person name="Raffaello T."/>
            <person name="Rouze P."/>
            <person name="Salamov A."/>
            <person name="Schmutz J."/>
            <person name="Solheim H."/>
            <person name="Stahlberg J."/>
            <person name="Velez H."/>
            <person name="de Vries R.P."/>
            <person name="Wiebenga A."/>
            <person name="Woodward S."/>
            <person name="Yakovlev I."/>
            <person name="Garbelotto M."/>
            <person name="Martin F."/>
            <person name="Grigoriev I.V."/>
            <person name="Stenlid J."/>
        </authorList>
    </citation>
    <scope>NUCLEOTIDE SEQUENCE [LARGE SCALE GENOMIC DNA]</scope>
    <source>
        <strain evidence="1 2">TC 32-1</strain>
    </source>
</reference>
<dbReference type="AlphaFoldDB" id="W4KGA7"/>
<name>W4KGA7_HETIT</name>
<keyword evidence="2" id="KW-1185">Reference proteome</keyword>
<dbReference type="Proteomes" id="UP000030671">
    <property type="component" value="Unassembled WGS sequence"/>
</dbReference>
<dbReference type="InParanoid" id="W4KGA7"/>
<dbReference type="GeneID" id="20668018"/>
<dbReference type="EMBL" id="KI925456">
    <property type="protein sequence ID" value="ETW84867.1"/>
    <property type="molecule type" value="Genomic_DNA"/>
</dbReference>
<protein>
    <submittedName>
        <fullName evidence="1">Uncharacterized protein</fullName>
    </submittedName>
</protein>
<organism evidence="1 2">
    <name type="scientific">Heterobasidion irregulare (strain TC 32-1)</name>
    <dbReference type="NCBI Taxonomy" id="747525"/>
    <lineage>
        <taxon>Eukaryota</taxon>
        <taxon>Fungi</taxon>
        <taxon>Dikarya</taxon>
        <taxon>Basidiomycota</taxon>
        <taxon>Agaricomycotina</taxon>
        <taxon>Agaricomycetes</taxon>
        <taxon>Russulales</taxon>
        <taxon>Bondarzewiaceae</taxon>
        <taxon>Heterobasidion</taxon>
        <taxon>Heterobasidion annosum species complex</taxon>
    </lineage>
</organism>
<sequence length="71" mass="8063">MDFLNFALLLTSRRQLYMASWQHTLVFASFLPDLLLDGGAWPSQTSTSSYSFDLLDICVWSSHVPLCMFAV</sequence>
<evidence type="ECO:0000313" key="2">
    <source>
        <dbReference type="Proteomes" id="UP000030671"/>
    </source>
</evidence>
<dbReference type="HOGENOM" id="CLU_2740323_0_0_1"/>
<dbReference type="RefSeq" id="XP_009544494.1">
    <property type="nucleotide sequence ID" value="XM_009546199.1"/>
</dbReference>
<proteinExistence type="predicted"/>
<evidence type="ECO:0000313" key="1">
    <source>
        <dbReference type="EMBL" id="ETW84867.1"/>
    </source>
</evidence>
<dbReference type="KEGG" id="hir:HETIRDRAFT_165886"/>
<gene>
    <name evidence="1" type="ORF">HETIRDRAFT_165886</name>
</gene>
<accession>W4KGA7</accession>